<name>A0ABT6FB42_9BACT</name>
<keyword evidence="3 7" id="KW-0812">Transmembrane</keyword>
<evidence type="ECO:0000256" key="7">
    <source>
        <dbReference type="SAM" id="Phobius"/>
    </source>
</evidence>
<gene>
    <name evidence="9" type="ORF">PZE19_12505</name>
</gene>
<comment type="subcellular location">
    <subcellularLocation>
        <location evidence="1">Cell membrane</location>
        <topology evidence="1">Multi-pass membrane protein</topology>
    </subcellularLocation>
</comment>
<dbReference type="PANTHER" id="PTHR32322:SF18">
    <property type="entry name" value="S-ADENOSYLMETHIONINE_S-ADENOSYLHOMOCYSTEINE TRANSPORTER"/>
    <property type="match status" value="1"/>
</dbReference>
<feature type="compositionally biased region" description="Basic and acidic residues" evidence="6">
    <location>
        <begin position="23"/>
        <end position="49"/>
    </location>
</feature>
<feature type="transmembrane region" description="Helical" evidence="7">
    <location>
        <begin position="143"/>
        <end position="163"/>
    </location>
</feature>
<protein>
    <submittedName>
        <fullName evidence="9">DMT family transporter</fullName>
    </submittedName>
</protein>
<evidence type="ECO:0000256" key="5">
    <source>
        <dbReference type="ARBA" id="ARBA00023136"/>
    </source>
</evidence>
<evidence type="ECO:0000256" key="3">
    <source>
        <dbReference type="ARBA" id="ARBA00022692"/>
    </source>
</evidence>
<dbReference type="Gene3D" id="1.10.3730.20">
    <property type="match status" value="1"/>
</dbReference>
<evidence type="ECO:0000259" key="8">
    <source>
        <dbReference type="Pfam" id="PF00892"/>
    </source>
</evidence>
<evidence type="ECO:0000256" key="2">
    <source>
        <dbReference type="ARBA" id="ARBA00022475"/>
    </source>
</evidence>
<reference evidence="9 10" key="1">
    <citation type="submission" date="2023-03" db="EMBL/GenBank/DDBJ databases">
        <title>Paludisphaera mucosa sp. nov. a novel planctomycete from northern fen.</title>
        <authorList>
            <person name="Ivanova A."/>
        </authorList>
    </citation>
    <scope>NUCLEOTIDE SEQUENCE [LARGE SCALE GENOMIC DNA]</scope>
    <source>
        <strain evidence="9 10">Pla2</strain>
    </source>
</reference>
<feature type="domain" description="EamA" evidence="8">
    <location>
        <begin position="61"/>
        <end position="187"/>
    </location>
</feature>
<dbReference type="PANTHER" id="PTHR32322">
    <property type="entry name" value="INNER MEMBRANE TRANSPORTER"/>
    <property type="match status" value="1"/>
</dbReference>
<feature type="transmembrane region" description="Helical" evidence="7">
    <location>
        <begin position="327"/>
        <end position="345"/>
    </location>
</feature>
<dbReference type="InterPro" id="IPR000620">
    <property type="entry name" value="EamA_dom"/>
</dbReference>
<feature type="transmembrane region" description="Helical" evidence="7">
    <location>
        <begin position="117"/>
        <end position="137"/>
    </location>
</feature>
<keyword evidence="2" id="KW-1003">Cell membrane</keyword>
<feature type="compositionally biased region" description="Basic and acidic residues" evidence="6">
    <location>
        <begin position="1"/>
        <end position="10"/>
    </location>
</feature>
<dbReference type="InterPro" id="IPR050638">
    <property type="entry name" value="AA-Vitamin_Transporters"/>
</dbReference>
<evidence type="ECO:0000256" key="1">
    <source>
        <dbReference type="ARBA" id="ARBA00004651"/>
    </source>
</evidence>
<feature type="transmembrane region" description="Helical" evidence="7">
    <location>
        <begin position="303"/>
        <end position="321"/>
    </location>
</feature>
<feature type="transmembrane region" description="Helical" evidence="7">
    <location>
        <begin position="205"/>
        <end position="224"/>
    </location>
</feature>
<feature type="transmembrane region" description="Helical" evidence="7">
    <location>
        <begin position="56"/>
        <end position="77"/>
    </location>
</feature>
<dbReference type="EMBL" id="JARRAG010000002">
    <property type="protein sequence ID" value="MDG3004600.1"/>
    <property type="molecule type" value="Genomic_DNA"/>
</dbReference>
<dbReference type="Proteomes" id="UP001216907">
    <property type="component" value="Unassembled WGS sequence"/>
</dbReference>
<evidence type="ECO:0000313" key="10">
    <source>
        <dbReference type="Proteomes" id="UP001216907"/>
    </source>
</evidence>
<feature type="domain" description="EamA" evidence="8">
    <location>
        <begin position="208"/>
        <end position="346"/>
    </location>
</feature>
<evidence type="ECO:0000313" key="9">
    <source>
        <dbReference type="EMBL" id="MDG3004600.1"/>
    </source>
</evidence>
<dbReference type="Pfam" id="PF00892">
    <property type="entry name" value="EamA"/>
    <property type="match status" value="2"/>
</dbReference>
<dbReference type="RefSeq" id="WP_277860955.1">
    <property type="nucleotide sequence ID" value="NZ_JARRAG010000002.1"/>
</dbReference>
<feature type="region of interest" description="Disordered" evidence="6">
    <location>
        <begin position="1"/>
        <end position="49"/>
    </location>
</feature>
<keyword evidence="4 7" id="KW-1133">Transmembrane helix</keyword>
<organism evidence="9 10">
    <name type="scientific">Paludisphaera mucosa</name>
    <dbReference type="NCBI Taxonomy" id="3030827"/>
    <lineage>
        <taxon>Bacteria</taxon>
        <taxon>Pseudomonadati</taxon>
        <taxon>Planctomycetota</taxon>
        <taxon>Planctomycetia</taxon>
        <taxon>Isosphaerales</taxon>
        <taxon>Isosphaeraceae</taxon>
        <taxon>Paludisphaera</taxon>
    </lineage>
</organism>
<feature type="transmembrane region" description="Helical" evidence="7">
    <location>
        <begin position="83"/>
        <end position="105"/>
    </location>
</feature>
<accession>A0ABT6FB42</accession>
<dbReference type="InterPro" id="IPR037185">
    <property type="entry name" value="EmrE-like"/>
</dbReference>
<feature type="transmembrane region" description="Helical" evidence="7">
    <location>
        <begin position="175"/>
        <end position="193"/>
    </location>
</feature>
<feature type="transmembrane region" description="Helical" evidence="7">
    <location>
        <begin position="236"/>
        <end position="259"/>
    </location>
</feature>
<keyword evidence="10" id="KW-1185">Reference proteome</keyword>
<sequence>MSTRASRTEQETTGMETRTGRAPGDEGAGREARDATTTQDHGRDDRPAHTPDLRAYAYLGIMIFLGSTTSPLAQVAVRQLPIGLVPLLRFGTAGLCLIPFVGGFGRVRELIRRDWRRLLLVAACCVPINQFFFLTAAKLGTNAHVGLFYATVPLIVWVLAWMIGQEPLDLSRLGGILISIAGVLVIGLGNILGGDAASTPEQTHAVMIADLLLIGAVISWGAYVTLSRPLIVRHGALPTLAGTFLVGFLLQIPIAALTAPAWVPQLRLATPAAWICLAVLAFAITPMNLALQNLALRRLDASQVATFSNVAPVLTVVWGVWLFGEVLSPALVVGGLLTLLGVFWTSRPAPRRAKSAATLPAWPAEAPAACPAE</sequence>
<comment type="caution">
    <text evidence="9">The sequence shown here is derived from an EMBL/GenBank/DDBJ whole genome shotgun (WGS) entry which is preliminary data.</text>
</comment>
<keyword evidence="5 7" id="KW-0472">Membrane</keyword>
<proteinExistence type="predicted"/>
<dbReference type="SUPFAM" id="SSF103481">
    <property type="entry name" value="Multidrug resistance efflux transporter EmrE"/>
    <property type="match status" value="2"/>
</dbReference>
<evidence type="ECO:0000256" key="4">
    <source>
        <dbReference type="ARBA" id="ARBA00022989"/>
    </source>
</evidence>
<feature type="transmembrane region" description="Helical" evidence="7">
    <location>
        <begin position="271"/>
        <end position="291"/>
    </location>
</feature>
<evidence type="ECO:0000256" key="6">
    <source>
        <dbReference type="SAM" id="MobiDB-lite"/>
    </source>
</evidence>